<dbReference type="SUPFAM" id="SSF47459">
    <property type="entry name" value="HLH, helix-loop-helix DNA-binding domain"/>
    <property type="match status" value="1"/>
</dbReference>
<dbReference type="GO" id="GO:0005737">
    <property type="term" value="C:cytoplasm"/>
    <property type="evidence" value="ECO:0007669"/>
    <property type="project" value="InterPro"/>
</dbReference>
<feature type="region of interest" description="Disordered" evidence="6">
    <location>
        <begin position="32"/>
        <end position="62"/>
    </location>
</feature>
<evidence type="ECO:0000259" key="8">
    <source>
        <dbReference type="PROSITE" id="PS50888"/>
    </source>
</evidence>
<dbReference type="InterPro" id="IPR050933">
    <property type="entry name" value="Circadian_TF"/>
</dbReference>
<gene>
    <name evidence="9" type="primary">arntl</name>
</gene>
<dbReference type="PROSITE" id="PS50112">
    <property type="entry name" value="PAS"/>
    <property type="match status" value="2"/>
</dbReference>
<evidence type="ECO:0000256" key="6">
    <source>
        <dbReference type="SAM" id="MobiDB-lite"/>
    </source>
</evidence>
<dbReference type="Gene3D" id="3.30.450.20">
    <property type="entry name" value="PAS domain"/>
    <property type="match status" value="2"/>
</dbReference>
<organism evidence="9">
    <name type="scientific">Brachionus plicatilis</name>
    <name type="common">Marine rotifer</name>
    <name type="synonym">Brachionus muelleri</name>
    <dbReference type="NCBI Taxonomy" id="10195"/>
    <lineage>
        <taxon>Eukaryota</taxon>
        <taxon>Metazoa</taxon>
        <taxon>Spiralia</taxon>
        <taxon>Gnathifera</taxon>
        <taxon>Rotifera</taxon>
        <taxon>Eurotatoria</taxon>
        <taxon>Monogononta</taxon>
        <taxon>Pseudotrocha</taxon>
        <taxon>Ploima</taxon>
        <taxon>Brachionidae</taxon>
        <taxon>Brachionus</taxon>
    </lineage>
</organism>
<dbReference type="GO" id="GO:0003700">
    <property type="term" value="F:DNA-binding transcription factor activity"/>
    <property type="evidence" value="ECO:0007669"/>
    <property type="project" value="InterPro"/>
</dbReference>
<evidence type="ECO:0000256" key="4">
    <source>
        <dbReference type="ARBA" id="ARBA00023163"/>
    </source>
</evidence>
<dbReference type="GO" id="GO:0046983">
    <property type="term" value="F:protein dimerization activity"/>
    <property type="evidence" value="ECO:0007669"/>
    <property type="project" value="InterPro"/>
</dbReference>
<feature type="domain" description="BHLH" evidence="8">
    <location>
        <begin position="50"/>
        <end position="103"/>
    </location>
</feature>
<dbReference type="Pfam" id="PF00010">
    <property type="entry name" value="HLH"/>
    <property type="match status" value="1"/>
</dbReference>
<evidence type="ECO:0000256" key="5">
    <source>
        <dbReference type="ARBA" id="ARBA00023242"/>
    </source>
</evidence>
<feature type="region of interest" description="Disordered" evidence="6">
    <location>
        <begin position="312"/>
        <end position="334"/>
    </location>
</feature>
<dbReference type="InterPro" id="IPR035965">
    <property type="entry name" value="PAS-like_dom_sf"/>
</dbReference>
<dbReference type="InterPro" id="IPR011598">
    <property type="entry name" value="bHLH_dom"/>
</dbReference>
<reference evidence="9" key="2">
    <citation type="submission" date="2022-05" db="EMBL/GenBank/DDBJ databases">
        <authorList>
            <person name="Lee Y."/>
            <person name="Kim M.-S."/>
            <person name="Lee Y.H."/>
            <person name="Lee J.-S."/>
        </authorList>
    </citation>
    <scope>NUCLEOTIDE SEQUENCE</scope>
</reference>
<dbReference type="PRINTS" id="PR00785">
    <property type="entry name" value="NCTRNSLOCATR"/>
</dbReference>
<evidence type="ECO:0000313" key="9">
    <source>
        <dbReference type="EMBL" id="UVG61502.1"/>
    </source>
</evidence>
<dbReference type="SUPFAM" id="SSF55785">
    <property type="entry name" value="PYP-like sensor domain (PAS domain)"/>
    <property type="match status" value="2"/>
</dbReference>
<dbReference type="PROSITE" id="PS50888">
    <property type="entry name" value="BHLH"/>
    <property type="match status" value="1"/>
</dbReference>
<proteinExistence type="evidence at transcript level"/>
<name>A0A976YHQ1_BRAPC</name>
<keyword evidence="9" id="KW-0675">Receptor</keyword>
<dbReference type="SMART" id="SM00353">
    <property type="entry name" value="HLH"/>
    <property type="match status" value="1"/>
</dbReference>
<protein>
    <submittedName>
        <fullName evidence="9">Aryl hydrocarbon receptor nuclear translocator-like</fullName>
    </submittedName>
</protein>
<evidence type="ECO:0000256" key="3">
    <source>
        <dbReference type="ARBA" id="ARBA00023125"/>
    </source>
</evidence>
<dbReference type="GO" id="GO:0005667">
    <property type="term" value="C:transcription regulator complex"/>
    <property type="evidence" value="ECO:0007669"/>
    <property type="project" value="InterPro"/>
</dbReference>
<accession>A0A976YHQ1</accession>
<dbReference type="Pfam" id="PF14598">
    <property type="entry name" value="PAS_11"/>
    <property type="match status" value="1"/>
</dbReference>
<feature type="compositionally biased region" description="Basic and acidic residues" evidence="6">
    <location>
        <begin position="49"/>
        <end position="60"/>
    </location>
</feature>
<dbReference type="InterPro" id="IPR000014">
    <property type="entry name" value="PAS"/>
</dbReference>
<evidence type="ECO:0000256" key="1">
    <source>
        <dbReference type="ARBA" id="ARBA00022737"/>
    </source>
</evidence>
<feature type="compositionally biased region" description="Low complexity" evidence="6">
    <location>
        <begin position="324"/>
        <end position="334"/>
    </location>
</feature>
<reference evidence="9" key="1">
    <citation type="journal article" date="2022" name="Mar. Pollut. Bull.">
        <title>Oxidative stress-mediated synergistic deleterious effects of nano- and microplastics in the hypoxia-conditioned marine rotifer Brachionus plicatilis.</title>
        <authorList>
            <person name="Lee Y."/>
            <person name="Kim M.S."/>
            <person name="Park J.J.C."/>
            <person name="Lee Y.H."/>
            <person name="Lee J.S."/>
        </authorList>
    </citation>
    <scope>NUCLEOTIDE SEQUENCE</scope>
</reference>
<dbReference type="EMBL" id="ON409466">
    <property type="protein sequence ID" value="UVG61502.1"/>
    <property type="molecule type" value="mRNA"/>
</dbReference>
<dbReference type="SMART" id="SM00091">
    <property type="entry name" value="PAS"/>
    <property type="match status" value="2"/>
</dbReference>
<sequence>MENNLGNFNQNLNLDDSRVDLNKLLSTSVPNDQDTMISSNSQFQLTNNPEKKATHSEIEKRRRQKMNKHLNELVFHLPMTMTKSKKPDKITILKMAVQHMKNLKASSSILSDSFLCQNYITPFELQSLVLKETEEFILVIKCDSSRILYASESCSNCIGFQSSELVDKVFFEIVHPSDSKQVKDHLTYYDQNNAMGGLNTFMLNKSKTYTTGDRRSFVCRIRIRQASEKRQSSIQDHVYTNLDTKKPEYKTVQFVGYLRSDLSSNLKFGPETNRESVPNSGDTTNFVAPISPVKLNSFKNFHSNTLLNESSSNEAQISNQTNDSISPNQNNSSISAQSNSANVLEYYLIVYGQITPKTDDLTKCKYVSRHDADGKFIYLEPGAHSLIGYLPHQLMSESLFNHVHTDDVNLLKKAFQEISLNNSKNKIRTHEYRFRLENNSYLSIQSVLYALHNPFSGQLEYVVAQNTLCPTPVNYVQKNSLIQSNQQVYQKKSPFMAHNNMPSQLINSQNISMPMTPSPEESMYNNEANYNSEKLIDPNSIMNLNDFPNTSKNLVNYPIQSVNMAQKNINMSAYNSNRNMQQFGPSQPRTMYQNQMHTQKSQVNYSIYNQTQMNRLSSESKMNLYQMTNSNSFTNNFINSELDYELKNQMFNQQKQMSNSNQNDDTNNWMMQLFENESSNQESKNS</sequence>
<keyword evidence="5" id="KW-0539">Nucleus</keyword>
<feature type="domain" description="PAS" evidence="7">
    <location>
        <begin position="129"/>
        <end position="193"/>
    </location>
</feature>
<evidence type="ECO:0000259" key="7">
    <source>
        <dbReference type="PROSITE" id="PS50112"/>
    </source>
</evidence>
<evidence type="ECO:0000256" key="2">
    <source>
        <dbReference type="ARBA" id="ARBA00023015"/>
    </source>
</evidence>
<dbReference type="AlphaFoldDB" id="A0A976YHQ1"/>
<keyword evidence="1" id="KW-0677">Repeat</keyword>
<dbReference type="Gene3D" id="4.10.280.10">
    <property type="entry name" value="Helix-loop-helix DNA-binding domain"/>
    <property type="match status" value="1"/>
</dbReference>
<dbReference type="GO" id="GO:0005634">
    <property type="term" value="C:nucleus"/>
    <property type="evidence" value="ECO:0007669"/>
    <property type="project" value="InterPro"/>
</dbReference>
<dbReference type="PANTHER" id="PTHR23042">
    <property type="entry name" value="CIRCADIAN PROTEIN CLOCK/ARNT/BMAL/PAS"/>
    <property type="match status" value="1"/>
</dbReference>
<feature type="compositionally biased region" description="Polar residues" evidence="6">
    <location>
        <begin position="32"/>
        <end position="48"/>
    </location>
</feature>
<keyword evidence="4" id="KW-0804">Transcription</keyword>
<dbReference type="CDD" id="cd00130">
    <property type="entry name" value="PAS"/>
    <property type="match status" value="2"/>
</dbReference>
<feature type="domain" description="PAS" evidence="7">
    <location>
        <begin position="371"/>
        <end position="422"/>
    </location>
</feature>
<keyword evidence="3" id="KW-0238">DNA-binding</keyword>
<dbReference type="InterPro" id="IPR036638">
    <property type="entry name" value="HLH_DNA-bd_sf"/>
</dbReference>
<dbReference type="GO" id="GO:0003677">
    <property type="term" value="F:DNA binding"/>
    <property type="evidence" value="ECO:0007669"/>
    <property type="project" value="UniProtKB-KW"/>
</dbReference>
<keyword evidence="2" id="KW-0805">Transcription regulation</keyword>
<dbReference type="InterPro" id="IPR001067">
    <property type="entry name" value="Nuc_translocat"/>
</dbReference>